<accession>A0AAV7SF28</accession>
<dbReference type="AlphaFoldDB" id="A0AAV7SF28"/>
<feature type="region of interest" description="Disordered" evidence="1">
    <location>
        <begin position="1"/>
        <end position="39"/>
    </location>
</feature>
<evidence type="ECO:0000313" key="3">
    <source>
        <dbReference type="Proteomes" id="UP001066276"/>
    </source>
</evidence>
<name>A0AAV7SF28_PLEWA</name>
<gene>
    <name evidence="2" type="ORF">NDU88_003381</name>
</gene>
<protein>
    <submittedName>
        <fullName evidence="2">Uncharacterized protein</fullName>
    </submittedName>
</protein>
<organism evidence="2 3">
    <name type="scientific">Pleurodeles waltl</name>
    <name type="common">Iberian ribbed newt</name>
    <dbReference type="NCBI Taxonomy" id="8319"/>
    <lineage>
        <taxon>Eukaryota</taxon>
        <taxon>Metazoa</taxon>
        <taxon>Chordata</taxon>
        <taxon>Craniata</taxon>
        <taxon>Vertebrata</taxon>
        <taxon>Euteleostomi</taxon>
        <taxon>Amphibia</taxon>
        <taxon>Batrachia</taxon>
        <taxon>Caudata</taxon>
        <taxon>Salamandroidea</taxon>
        <taxon>Salamandridae</taxon>
        <taxon>Pleurodelinae</taxon>
        <taxon>Pleurodeles</taxon>
    </lineage>
</organism>
<feature type="compositionally biased region" description="Polar residues" evidence="1">
    <location>
        <begin position="10"/>
        <end position="28"/>
    </location>
</feature>
<dbReference type="Proteomes" id="UP001066276">
    <property type="component" value="Chromosome 4_2"/>
</dbReference>
<evidence type="ECO:0000256" key="1">
    <source>
        <dbReference type="SAM" id="MobiDB-lite"/>
    </source>
</evidence>
<reference evidence="2" key="1">
    <citation type="journal article" date="2022" name="bioRxiv">
        <title>Sequencing and chromosome-scale assembly of the giantPleurodeles waltlgenome.</title>
        <authorList>
            <person name="Brown T."/>
            <person name="Elewa A."/>
            <person name="Iarovenko S."/>
            <person name="Subramanian E."/>
            <person name="Araus A.J."/>
            <person name="Petzold A."/>
            <person name="Susuki M."/>
            <person name="Suzuki K.-i.T."/>
            <person name="Hayashi T."/>
            <person name="Toyoda A."/>
            <person name="Oliveira C."/>
            <person name="Osipova E."/>
            <person name="Leigh N.D."/>
            <person name="Simon A."/>
            <person name="Yun M.H."/>
        </authorList>
    </citation>
    <scope>NUCLEOTIDE SEQUENCE</scope>
    <source>
        <strain evidence="2">20211129_DDA</strain>
        <tissue evidence="2">Liver</tissue>
    </source>
</reference>
<dbReference type="EMBL" id="JANPWB010000008">
    <property type="protein sequence ID" value="KAJ1162917.1"/>
    <property type="molecule type" value="Genomic_DNA"/>
</dbReference>
<evidence type="ECO:0000313" key="2">
    <source>
        <dbReference type="EMBL" id="KAJ1162917.1"/>
    </source>
</evidence>
<comment type="caution">
    <text evidence="2">The sequence shown here is derived from an EMBL/GenBank/DDBJ whole genome shotgun (WGS) entry which is preliminary data.</text>
</comment>
<feature type="region of interest" description="Disordered" evidence="1">
    <location>
        <begin position="74"/>
        <end position="96"/>
    </location>
</feature>
<keyword evidence="3" id="KW-1185">Reference proteome</keyword>
<proteinExistence type="predicted"/>
<sequence length="165" mass="17246">MVSVLVGSSPAVSTSLPVPTLESDSGVGSASAHGLVQPPSPSPDPLFLMLPTVALDQSTLLDVPILISLESDNAASEKASTTRRRSMSPLTPGAEPENLHEAYVLGPPSEPLAHPRAPLLGPIPGGKIVVMAKDDNMVNIPENLNISDYVIKYQEEADTGILLHV</sequence>